<name>I7L7E7_9LACO</name>
<feature type="region of interest" description="Disordered" evidence="1">
    <location>
        <begin position="130"/>
        <end position="171"/>
    </location>
</feature>
<organism evidence="3 4">
    <name type="scientific">Lactobacillus hominis DSM 23910 = CRBIP 24.179</name>
    <dbReference type="NCBI Taxonomy" id="1423758"/>
    <lineage>
        <taxon>Bacteria</taxon>
        <taxon>Bacillati</taxon>
        <taxon>Bacillota</taxon>
        <taxon>Bacilli</taxon>
        <taxon>Lactobacillales</taxon>
        <taxon>Lactobacillaceae</taxon>
        <taxon>Lactobacillus</taxon>
    </lineage>
</organism>
<proteinExistence type="predicted"/>
<dbReference type="OrthoDB" id="2323882at2"/>
<evidence type="ECO:0000313" key="3">
    <source>
        <dbReference type="EMBL" id="CCI82592.1"/>
    </source>
</evidence>
<comment type="caution">
    <text evidence="3">The sequence shown here is derived from an EMBL/GenBank/DDBJ whole genome shotgun (WGS) entry which is preliminary data.</text>
</comment>
<evidence type="ECO:0000313" key="4">
    <source>
        <dbReference type="Proteomes" id="UP000009320"/>
    </source>
</evidence>
<keyword evidence="2" id="KW-1133">Transmembrane helix</keyword>
<dbReference type="EMBL" id="CAKE01000028">
    <property type="protein sequence ID" value="CCI82592.1"/>
    <property type="molecule type" value="Genomic_DNA"/>
</dbReference>
<evidence type="ECO:0000256" key="1">
    <source>
        <dbReference type="SAM" id="MobiDB-lite"/>
    </source>
</evidence>
<dbReference type="RefSeq" id="WP_008471718.1">
    <property type="nucleotide sequence ID" value="NZ_AYZP01000034.1"/>
</dbReference>
<dbReference type="Proteomes" id="UP000009320">
    <property type="component" value="Unassembled WGS sequence"/>
</dbReference>
<keyword evidence="2" id="KW-0472">Membrane</keyword>
<protein>
    <submittedName>
        <fullName evidence="3">Holin</fullName>
    </submittedName>
</protein>
<dbReference type="PATRIC" id="fig|1423758.3.peg.1502"/>
<accession>I7L7E7</accession>
<feature type="transmembrane region" description="Helical" evidence="2">
    <location>
        <begin position="6"/>
        <end position="27"/>
    </location>
</feature>
<sequence length="171" mass="18999">MNQTDLTINTIWAFVIILMTATGAFYLHSKTKIEKLRIKHPKMADVFDFVGTLALRASNYQASIDDKDGATKLNDATDEVYKQIKVLYPQLTIDEATVRNFVQHAYDEVVKDSSTADAKPVEKIEVPKVTAPIVASKPEPKGQEAKPSVSTPVTQPVEKNESEDVLDDLHL</sequence>
<keyword evidence="2" id="KW-0812">Transmembrane</keyword>
<gene>
    <name evidence="3" type="ORF">BN55_05690</name>
</gene>
<evidence type="ECO:0000256" key="2">
    <source>
        <dbReference type="SAM" id="Phobius"/>
    </source>
</evidence>
<dbReference type="AlphaFoldDB" id="I7L7E7"/>
<dbReference type="GeneID" id="82847798"/>
<keyword evidence="4" id="KW-1185">Reference proteome</keyword>
<feature type="compositionally biased region" description="Basic and acidic residues" evidence="1">
    <location>
        <begin position="158"/>
        <end position="171"/>
    </location>
</feature>
<reference evidence="3 4" key="1">
    <citation type="submission" date="2012-06" db="EMBL/GenBank/DDBJ databases">
        <title>Draft Genome Sequence of Lactobacillus hominis Strain CRBIP 24.179T, isolated from human intestine.</title>
        <authorList>
            <person name="Cousin S."/>
            <person name="Ma L."/>
            <person name="Bizet C."/>
            <person name="Loux V."/>
            <person name="Bouchier C."/>
            <person name="Clermont D."/>
            <person name="Creno S."/>
        </authorList>
    </citation>
    <scope>NUCLEOTIDE SEQUENCE [LARGE SCALE GENOMIC DNA]</scope>
    <source>
        <strain evidence="4">CRBIP 24.179T</strain>
    </source>
</reference>